<reference evidence="1" key="1">
    <citation type="submission" date="2021-06" db="EMBL/GenBank/DDBJ databases">
        <title>Parelaphostrongylus tenuis whole genome reference sequence.</title>
        <authorList>
            <person name="Garwood T.J."/>
            <person name="Larsen P.A."/>
            <person name="Fountain-Jones N.M."/>
            <person name="Garbe J.R."/>
            <person name="Macchietto M.G."/>
            <person name="Kania S.A."/>
            <person name="Gerhold R.W."/>
            <person name="Richards J.E."/>
            <person name="Wolf T.M."/>
        </authorList>
    </citation>
    <scope>NUCLEOTIDE SEQUENCE</scope>
    <source>
        <strain evidence="1">MNPRO001-30</strain>
        <tissue evidence="1">Meninges</tissue>
    </source>
</reference>
<accession>A0AAD5N6C6</accession>
<evidence type="ECO:0000313" key="1">
    <source>
        <dbReference type="EMBL" id="KAJ1363381.1"/>
    </source>
</evidence>
<protein>
    <submittedName>
        <fullName evidence="1">Uncharacterized protein</fullName>
    </submittedName>
</protein>
<dbReference type="AlphaFoldDB" id="A0AAD5N6C6"/>
<evidence type="ECO:0000313" key="2">
    <source>
        <dbReference type="Proteomes" id="UP001196413"/>
    </source>
</evidence>
<sequence>MLDVMGSLPTVGNVVRRIESASTDNEQFYSTDVLAKAISLTFVKIPEFIHRLYVSSDLVDEKLDGKKINVKKY</sequence>
<dbReference type="Proteomes" id="UP001196413">
    <property type="component" value="Unassembled WGS sequence"/>
</dbReference>
<gene>
    <name evidence="1" type="ORF">KIN20_023231</name>
</gene>
<keyword evidence="2" id="KW-1185">Reference proteome</keyword>
<proteinExistence type="predicted"/>
<organism evidence="1 2">
    <name type="scientific">Parelaphostrongylus tenuis</name>
    <name type="common">Meningeal worm</name>
    <dbReference type="NCBI Taxonomy" id="148309"/>
    <lineage>
        <taxon>Eukaryota</taxon>
        <taxon>Metazoa</taxon>
        <taxon>Ecdysozoa</taxon>
        <taxon>Nematoda</taxon>
        <taxon>Chromadorea</taxon>
        <taxon>Rhabditida</taxon>
        <taxon>Rhabditina</taxon>
        <taxon>Rhabditomorpha</taxon>
        <taxon>Strongyloidea</taxon>
        <taxon>Metastrongylidae</taxon>
        <taxon>Parelaphostrongylus</taxon>
    </lineage>
</organism>
<comment type="caution">
    <text evidence="1">The sequence shown here is derived from an EMBL/GenBank/DDBJ whole genome shotgun (WGS) entry which is preliminary data.</text>
</comment>
<dbReference type="EMBL" id="JAHQIW010004687">
    <property type="protein sequence ID" value="KAJ1363381.1"/>
    <property type="molecule type" value="Genomic_DNA"/>
</dbReference>
<name>A0AAD5N6C6_PARTN</name>